<evidence type="ECO:0000256" key="1">
    <source>
        <dbReference type="SAM" id="MobiDB-lite"/>
    </source>
</evidence>
<sequence length="122" mass="13323">MFIQNANPQQPRRHDFLLRGRTYRGELPSVAGFLLYPDTPAKMETTSQEGVLLQARPRPDRGKEAISHRDTAGVTLSSSPKPRDKQEEETAAGTGNAGGGRDSRGEHPPSRSRTTLASTRPS</sequence>
<dbReference type="EMBL" id="CADEAL010001358">
    <property type="protein sequence ID" value="CAB1431690.1"/>
    <property type="molecule type" value="Genomic_DNA"/>
</dbReference>
<evidence type="ECO:0000313" key="3">
    <source>
        <dbReference type="Proteomes" id="UP001153269"/>
    </source>
</evidence>
<evidence type="ECO:0000313" key="2">
    <source>
        <dbReference type="EMBL" id="CAB1431690.1"/>
    </source>
</evidence>
<feature type="compositionally biased region" description="Basic and acidic residues" evidence="1">
    <location>
        <begin position="57"/>
        <end position="71"/>
    </location>
</feature>
<feature type="compositionally biased region" description="Polar residues" evidence="1">
    <location>
        <begin position="111"/>
        <end position="122"/>
    </location>
</feature>
<proteinExistence type="predicted"/>
<protein>
    <submittedName>
        <fullName evidence="2">Uncharacterized protein</fullName>
    </submittedName>
</protein>
<name>A0A9N7UHS8_PLEPL</name>
<organism evidence="2 3">
    <name type="scientific">Pleuronectes platessa</name>
    <name type="common">European plaice</name>
    <dbReference type="NCBI Taxonomy" id="8262"/>
    <lineage>
        <taxon>Eukaryota</taxon>
        <taxon>Metazoa</taxon>
        <taxon>Chordata</taxon>
        <taxon>Craniata</taxon>
        <taxon>Vertebrata</taxon>
        <taxon>Euteleostomi</taxon>
        <taxon>Actinopterygii</taxon>
        <taxon>Neopterygii</taxon>
        <taxon>Teleostei</taxon>
        <taxon>Neoteleostei</taxon>
        <taxon>Acanthomorphata</taxon>
        <taxon>Carangaria</taxon>
        <taxon>Pleuronectiformes</taxon>
        <taxon>Pleuronectoidei</taxon>
        <taxon>Pleuronectidae</taxon>
        <taxon>Pleuronectes</taxon>
    </lineage>
</organism>
<dbReference type="AlphaFoldDB" id="A0A9N7UHS8"/>
<reference evidence="2" key="1">
    <citation type="submission" date="2020-03" db="EMBL/GenBank/DDBJ databases">
        <authorList>
            <person name="Weist P."/>
        </authorList>
    </citation>
    <scope>NUCLEOTIDE SEQUENCE</scope>
</reference>
<feature type="non-terminal residue" evidence="2">
    <location>
        <position position="122"/>
    </location>
</feature>
<accession>A0A9N7UHS8</accession>
<gene>
    <name evidence="2" type="ORF">PLEPLA_LOCUS19747</name>
</gene>
<keyword evidence="3" id="KW-1185">Reference proteome</keyword>
<comment type="caution">
    <text evidence="2">The sequence shown here is derived from an EMBL/GenBank/DDBJ whole genome shotgun (WGS) entry which is preliminary data.</text>
</comment>
<dbReference type="Proteomes" id="UP001153269">
    <property type="component" value="Unassembled WGS sequence"/>
</dbReference>
<feature type="region of interest" description="Disordered" evidence="1">
    <location>
        <begin position="44"/>
        <end position="122"/>
    </location>
</feature>